<name>A0A9P6BX70_9AGAR</name>
<dbReference type="AlphaFoldDB" id="A0A9P6BX70"/>
<organism evidence="1 2">
    <name type="scientific">Macrolepiota fuliginosa MF-IS2</name>
    <dbReference type="NCBI Taxonomy" id="1400762"/>
    <lineage>
        <taxon>Eukaryota</taxon>
        <taxon>Fungi</taxon>
        <taxon>Dikarya</taxon>
        <taxon>Basidiomycota</taxon>
        <taxon>Agaricomycotina</taxon>
        <taxon>Agaricomycetes</taxon>
        <taxon>Agaricomycetidae</taxon>
        <taxon>Agaricales</taxon>
        <taxon>Agaricineae</taxon>
        <taxon>Agaricaceae</taxon>
        <taxon>Macrolepiota</taxon>
    </lineage>
</organism>
<sequence>FFDEMEILGRECHPSARDQILHTLCYLDEPDHSAWMNSPAVAGDNWMQFRQGIMEIYPRAEDGAWFNVNNLEVFVEDNAAIPMLDWFQFGKYYQNFLTRSGWLLTRCLISYRECNKLFISGFHIDFCNQLHTQL</sequence>
<reference evidence="1" key="1">
    <citation type="submission" date="2020-11" db="EMBL/GenBank/DDBJ databases">
        <authorList>
            <consortium name="DOE Joint Genome Institute"/>
            <person name="Ahrendt S."/>
            <person name="Riley R."/>
            <person name="Andreopoulos W."/>
            <person name="Labutti K."/>
            <person name="Pangilinan J."/>
            <person name="Ruiz-Duenas F.J."/>
            <person name="Barrasa J.M."/>
            <person name="Sanchez-Garcia M."/>
            <person name="Camarero S."/>
            <person name="Miyauchi S."/>
            <person name="Serrano A."/>
            <person name="Linde D."/>
            <person name="Babiker R."/>
            <person name="Drula E."/>
            <person name="Ayuso-Fernandez I."/>
            <person name="Pacheco R."/>
            <person name="Padilla G."/>
            <person name="Ferreira P."/>
            <person name="Barriuso J."/>
            <person name="Kellner H."/>
            <person name="Castanera R."/>
            <person name="Alfaro M."/>
            <person name="Ramirez L."/>
            <person name="Pisabarro A.G."/>
            <person name="Kuo A."/>
            <person name="Tritt A."/>
            <person name="Lipzen A."/>
            <person name="He G."/>
            <person name="Yan M."/>
            <person name="Ng V."/>
            <person name="Cullen D."/>
            <person name="Martin F."/>
            <person name="Rosso M.-N."/>
            <person name="Henrissat B."/>
            <person name="Hibbett D."/>
            <person name="Martinez A.T."/>
            <person name="Grigoriev I.V."/>
        </authorList>
    </citation>
    <scope>NUCLEOTIDE SEQUENCE</scope>
    <source>
        <strain evidence="1">MF-IS2</strain>
    </source>
</reference>
<feature type="non-terminal residue" evidence="1">
    <location>
        <position position="1"/>
    </location>
</feature>
<comment type="caution">
    <text evidence="1">The sequence shown here is derived from an EMBL/GenBank/DDBJ whole genome shotgun (WGS) entry which is preliminary data.</text>
</comment>
<accession>A0A9P6BX70</accession>
<dbReference type="Proteomes" id="UP000807342">
    <property type="component" value="Unassembled WGS sequence"/>
</dbReference>
<evidence type="ECO:0000313" key="2">
    <source>
        <dbReference type="Proteomes" id="UP000807342"/>
    </source>
</evidence>
<dbReference type="OrthoDB" id="3260546at2759"/>
<evidence type="ECO:0000313" key="1">
    <source>
        <dbReference type="EMBL" id="KAF9441429.1"/>
    </source>
</evidence>
<protein>
    <submittedName>
        <fullName evidence="1">Uncharacterized protein</fullName>
    </submittedName>
</protein>
<keyword evidence="2" id="KW-1185">Reference proteome</keyword>
<dbReference type="EMBL" id="MU151912">
    <property type="protein sequence ID" value="KAF9441429.1"/>
    <property type="molecule type" value="Genomic_DNA"/>
</dbReference>
<proteinExistence type="predicted"/>
<gene>
    <name evidence="1" type="ORF">P691DRAFT_683941</name>
</gene>